<evidence type="ECO:0000313" key="1">
    <source>
        <dbReference type="EMBL" id="EJT73536.1"/>
    </source>
</evidence>
<evidence type="ECO:0000313" key="3">
    <source>
        <dbReference type="Proteomes" id="UP000006039"/>
    </source>
</evidence>
<keyword evidence="3" id="KW-1185">Reference proteome</keyword>
<evidence type="ECO:0000313" key="2">
    <source>
        <dbReference type="EnsemblFungi" id="EJT73536"/>
    </source>
</evidence>
<dbReference type="EnsemblFungi" id="EJT73536">
    <property type="protein sequence ID" value="EJT73536"/>
    <property type="gene ID" value="GGTG_07392"/>
</dbReference>
<reference evidence="2" key="5">
    <citation type="submission" date="2018-04" db="UniProtKB">
        <authorList>
            <consortium name="EnsemblFungi"/>
        </authorList>
    </citation>
    <scope>IDENTIFICATION</scope>
    <source>
        <strain evidence="2">R3-111a-1</strain>
    </source>
</reference>
<reference evidence="1" key="2">
    <citation type="submission" date="2010-07" db="EMBL/GenBank/DDBJ databases">
        <authorList>
            <consortium name="The Broad Institute Genome Sequencing Platform"/>
            <consortium name="Broad Institute Genome Sequencing Center for Infectious Disease"/>
            <person name="Ma L.-J."/>
            <person name="Dead R."/>
            <person name="Young S."/>
            <person name="Zeng Q."/>
            <person name="Koehrsen M."/>
            <person name="Alvarado L."/>
            <person name="Berlin A."/>
            <person name="Chapman S.B."/>
            <person name="Chen Z."/>
            <person name="Freedman E."/>
            <person name="Gellesch M."/>
            <person name="Goldberg J."/>
            <person name="Griggs A."/>
            <person name="Gujja S."/>
            <person name="Heilman E.R."/>
            <person name="Heiman D."/>
            <person name="Hepburn T."/>
            <person name="Howarth C."/>
            <person name="Jen D."/>
            <person name="Larson L."/>
            <person name="Mehta T."/>
            <person name="Neiman D."/>
            <person name="Pearson M."/>
            <person name="Roberts A."/>
            <person name="Saif S."/>
            <person name="Shea T."/>
            <person name="Shenoy N."/>
            <person name="Sisk P."/>
            <person name="Stolte C."/>
            <person name="Sykes S."/>
            <person name="Walk T."/>
            <person name="White J."/>
            <person name="Yandava C."/>
            <person name="Haas B."/>
            <person name="Nusbaum C."/>
            <person name="Birren B."/>
        </authorList>
    </citation>
    <scope>NUCLEOTIDE SEQUENCE</scope>
    <source>
        <strain evidence="1">R3-111a-1</strain>
    </source>
</reference>
<organism evidence="1">
    <name type="scientific">Gaeumannomyces tritici (strain R3-111a-1)</name>
    <name type="common">Wheat and barley take-all root rot fungus</name>
    <name type="synonym">Gaeumannomyces graminis var. tritici</name>
    <dbReference type="NCBI Taxonomy" id="644352"/>
    <lineage>
        <taxon>Eukaryota</taxon>
        <taxon>Fungi</taxon>
        <taxon>Dikarya</taxon>
        <taxon>Ascomycota</taxon>
        <taxon>Pezizomycotina</taxon>
        <taxon>Sordariomycetes</taxon>
        <taxon>Sordariomycetidae</taxon>
        <taxon>Magnaporthales</taxon>
        <taxon>Magnaporthaceae</taxon>
        <taxon>Gaeumannomyces</taxon>
    </lineage>
</organism>
<gene>
    <name evidence="2" type="primary">20347850</name>
    <name evidence="1" type="ORF">GGTG_07392</name>
</gene>
<dbReference type="HOGENOM" id="CLU_2589891_0_0_1"/>
<name>J3P1J4_GAET3</name>
<protein>
    <submittedName>
        <fullName evidence="1 2">Uncharacterized protein</fullName>
    </submittedName>
</protein>
<reference evidence="2" key="4">
    <citation type="journal article" date="2015" name="G3 (Bethesda)">
        <title>Genome sequences of three phytopathogenic species of the Magnaporthaceae family of fungi.</title>
        <authorList>
            <person name="Okagaki L.H."/>
            <person name="Nunes C.C."/>
            <person name="Sailsbery J."/>
            <person name="Clay B."/>
            <person name="Brown D."/>
            <person name="John T."/>
            <person name="Oh Y."/>
            <person name="Young N."/>
            <person name="Fitzgerald M."/>
            <person name="Haas B.J."/>
            <person name="Zeng Q."/>
            <person name="Young S."/>
            <person name="Adiconis X."/>
            <person name="Fan L."/>
            <person name="Levin J.Z."/>
            <person name="Mitchell T.K."/>
            <person name="Okubara P.A."/>
            <person name="Farman M.L."/>
            <person name="Kohn L.M."/>
            <person name="Birren B."/>
            <person name="Ma L.-J."/>
            <person name="Dean R.A."/>
        </authorList>
    </citation>
    <scope>NUCLEOTIDE SEQUENCE</scope>
    <source>
        <strain evidence="2">R3-111a-1</strain>
    </source>
</reference>
<accession>J3P1J4</accession>
<dbReference type="GeneID" id="20347850"/>
<dbReference type="EMBL" id="GL385398">
    <property type="protein sequence ID" value="EJT73536.1"/>
    <property type="molecule type" value="Genomic_DNA"/>
</dbReference>
<dbReference type="Proteomes" id="UP000006039">
    <property type="component" value="Unassembled WGS sequence"/>
</dbReference>
<sequence length="80" mass="9055">MFGAFYIPCNKAKHLFYFLYCPVFDALLAKGSSFNVLAIQKLPKDLKGNAKSPLWAEKKLIQYIYDLTPQRPYGNPPGSP</sequence>
<reference evidence="1" key="3">
    <citation type="submission" date="2010-09" db="EMBL/GenBank/DDBJ databases">
        <title>Annotation of Gaeumannomyces graminis var. tritici R3-111a-1.</title>
        <authorList>
            <consortium name="The Broad Institute Genome Sequencing Platform"/>
            <person name="Ma L.-J."/>
            <person name="Dead R."/>
            <person name="Young S.K."/>
            <person name="Zeng Q."/>
            <person name="Gargeya S."/>
            <person name="Fitzgerald M."/>
            <person name="Haas B."/>
            <person name="Abouelleil A."/>
            <person name="Alvarado L."/>
            <person name="Arachchi H.M."/>
            <person name="Berlin A."/>
            <person name="Brown A."/>
            <person name="Chapman S.B."/>
            <person name="Chen Z."/>
            <person name="Dunbar C."/>
            <person name="Freedman E."/>
            <person name="Gearin G."/>
            <person name="Gellesch M."/>
            <person name="Goldberg J."/>
            <person name="Griggs A."/>
            <person name="Gujja S."/>
            <person name="Heiman D."/>
            <person name="Howarth C."/>
            <person name="Larson L."/>
            <person name="Lui A."/>
            <person name="MacDonald P.J.P."/>
            <person name="Mehta T."/>
            <person name="Montmayeur A."/>
            <person name="Murphy C."/>
            <person name="Neiman D."/>
            <person name="Pearson M."/>
            <person name="Priest M."/>
            <person name="Roberts A."/>
            <person name="Saif S."/>
            <person name="Shea T."/>
            <person name="Shenoy N."/>
            <person name="Sisk P."/>
            <person name="Stolte C."/>
            <person name="Sykes S."/>
            <person name="Yandava C."/>
            <person name="Wortman J."/>
            <person name="Nusbaum C."/>
            <person name="Birren B."/>
        </authorList>
    </citation>
    <scope>NUCLEOTIDE SEQUENCE</scope>
    <source>
        <strain evidence="1">R3-111a-1</strain>
    </source>
</reference>
<proteinExistence type="predicted"/>
<dbReference type="VEuPathDB" id="FungiDB:GGTG_07392"/>
<dbReference type="AlphaFoldDB" id="J3P1J4"/>
<dbReference type="RefSeq" id="XP_009223480.1">
    <property type="nucleotide sequence ID" value="XM_009225216.1"/>
</dbReference>
<reference evidence="3" key="1">
    <citation type="submission" date="2010-07" db="EMBL/GenBank/DDBJ databases">
        <title>The genome sequence of Gaeumannomyces graminis var. tritici strain R3-111a-1.</title>
        <authorList>
            <consortium name="The Broad Institute Genome Sequencing Platform"/>
            <person name="Ma L.-J."/>
            <person name="Dead R."/>
            <person name="Young S."/>
            <person name="Zeng Q."/>
            <person name="Koehrsen M."/>
            <person name="Alvarado L."/>
            <person name="Berlin A."/>
            <person name="Chapman S.B."/>
            <person name="Chen Z."/>
            <person name="Freedman E."/>
            <person name="Gellesch M."/>
            <person name="Goldberg J."/>
            <person name="Griggs A."/>
            <person name="Gujja S."/>
            <person name="Heilman E.R."/>
            <person name="Heiman D."/>
            <person name="Hepburn T."/>
            <person name="Howarth C."/>
            <person name="Jen D."/>
            <person name="Larson L."/>
            <person name="Mehta T."/>
            <person name="Neiman D."/>
            <person name="Pearson M."/>
            <person name="Roberts A."/>
            <person name="Saif S."/>
            <person name="Shea T."/>
            <person name="Shenoy N."/>
            <person name="Sisk P."/>
            <person name="Stolte C."/>
            <person name="Sykes S."/>
            <person name="Walk T."/>
            <person name="White J."/>
            <person name="Yandava C."/>
            <person name="Haas B."/>
            <person name="Nusbaum C."/>
            <person name="Birren B."/>
        </authorList>
    </citation>
    <scope>NUCLEOTIDE SEQUENCE [LARGE SCALE GENOMIC DNA]</scope>
    <source>
        <strain evidence="3">R3-111a-1</strain>
    </source>
</reference>